<name>A0A246G702_9FLAO</name>
<dbReference type="AlphaFoldDB" id="A0A246G702"/>
<organism evidence="1 2">
    <name type="scientific">Flavobacterium columnare</name>
    <dbReference type="NCBI Taxonomy" id="996"/>
    <lineage>
        <taxon>Bacteria</taxon>
        <taxon>Pseudomonadati</taxon>
        <taxon>Bacteroidota</taxon>
        <taxon>Flavobacteriia</taxon>
        <taxon>Flavobacteriales</taxon>
        <taxon>Flavobacteriaceae</taxon>
        <taxon>Flavobacterium</taxon>
    </lineage>
</organism>
<sequence>MNKEVRKYLIELSRKKPFQTVSYQKLCNDCLLGLDMSNIGDRQKISDILEDISVFEFKNNRYLLSSLVIKVNSDIEGDGFFKLLERFGYGKKAKLKEDLQHIEEMNKCIDYWSDDKNYNEFKDIY</sequence>
<accession>A0A246G702</accession>
<evidence type="ECO:0000313" key="1">
    <source>
        <dbReference type="EMBL" id="OWP74034.1"/>
    </source>
</evidence>
<reference evidence="1 2" key="1">
    <citation type="journal article" date="2017" name="Infect. Genet. Evol.">
        <title>Comparative genome analysis of fish pathogen Flavobacterium columnare reveals extensive sequence diversity within the species.</title>
        <authorList>
            <person name="Kayansamruaj P."/>
            <person name="Dong H.T."/>
            <person name="Hirono I."/>
            <person name="Kondo H."/>
            <person name="Senapin S."/>
            <person name="Rodkhum C."/>
        </authorList>
    </citation>
    <scope>NUCLEOTIDE SEQUENCE [LARGE SCALE GENOMIC DNA]</scope>
    <source>
        <strain evidence="1 2">1214</strain>
    </source>
</reference>
<dbReference type="EMBL" id="MTCY01000112">
    <property type="protein sequence ID" value="OWP74034.1"/>
    <property type="molecule type" value="Genomic_DNA"/>
</dbReference>
<protein>
    <submittedName>
        <fullName evidence="1">Uncharacterized protein</fullName>
    </submittedName>
</protein>
<evidence type="ECO:0000313" key="2">
    <source>
        <dbReference type="Proteomes" id="UP000198034"/>
    </source>
</evidence>
<dbReference type="Proteomes" id="UP000198034">
    <property type="component" value="Unassembled WGS sequence"/>
</dbReference>
<proteinExistence type="predicted"/>
<gene>
    <name evidence="1" type="ORF">BWK62_15205</name>
</gene>
<comment type="caution">
    <text evidence="1">The sequence shown here is derived from an EMBL/GenBank/DDBJ whole genome shotgun (WGS) entry which is preliminary data.</text>
</comment>